<dbReference type="Pfam" id="PF23397">
    <property type="entry name" value="DUF7104"/>
    <property type="match status" value="3"/>
</dbReference>
<evidence type="ECO:0008006" key="2">
    <source>
        <dbReference type="Google" id="ProtNLM"/>
    </source>
</evidence>
<dbReference type="InterPro" id="IPR055530">
    <property type="entry name" value="DUF7104"/>
</dbReference>
<dbReference type="AlphaFoldDB" id="A0A5N6HF61"/>
<dbReference type="EMBL" id="ML734552">
    <property type="protein sequence ID" value="KAB8253096.1"/>
    <property type="molecule type" value="Genomic_DNA"/>
</dbReference>
<name>A0A5N6HF61_ASPFL</name>
<reference evidence="1" key="1">
    <citation type="submission" date="2019-04" db="EMBL/GenBank/DDBJ databases">
        <title>Friends and foes A comparative genomics study of 23 Aspergillus species from section Flavi.</title>
        <authorList>
            <consortium name="DOE Joint Genome Institute"/>
            <person name="Kjaerbolling I."/>
            <person name="Vesth T."/>
            <person name="Frisvad J.C."/>
            <person name="Nybo J.L."/>
            <person name="Theobald S."/>
            <person name="Kildgaard S."/>
            <person name="Isbrandt T."/>
            <person name="Kuo A."/>
            <person name="Sato A."/>
            <person name="Lyhne E.K."/>
            <person name="Kogle M.E."/>
            <person name="Wiebenga A."/>
            <person name="Kun R.S."/>
            <person name="Lubbers R.J."/>
            <person name="Makela M.R."/>
            <person name="Barry K."/>
            <person name="Chovatia M."/>
            <person name="Clum A."/>
            <person name="Daum C."/>
            <person name="Haridas S."/>
            <person name="He G."/>
            <person name="LaButti K."/>
            <person name="Lipzen A."/>
            <person name="Mondo S."/>
            <person name="Riley R."/>
            <person name="Salamov A."/>
            <person name="Simmons B.A."/>
            <person name="Magnuson J.K."/>
            <person name="Henrissat B."/>
            <person name="Mortensen U.H."/>
            <person name="Larsen T.O."/>
            <person name="Devries R.P."/>
            <person name="Grigoriev I.V."/>
            <person name="Machida M."/>
            <person name="Baker S.E."/>
            <person name="Andersen M.R."/>
        </authorList>
    </citation>
    <scope>NUCLEOTIDE SEQUENCE [LARGE SCALE GENOMIC DNA]</scope>
    <source>
        <strain evidence="1">CBS 121.62</strain>
    </source>
</reference>
<accession>A0A5N6HF61</accession>
<dbReference type="Gene3D" id="1.20.5.340">
    <property type="match status" value="1"/>
</dbReference>
<proteinExistence type="predicted"/>
<protein>
    <recommendedName>
        <fullName evidence="2">Ankyrin repeat-containing domain protein</fullName>
    </recommendedName>
</protein>
<gene>
    <name evidence="1" type="ORF">BDV35DRAFT_386670</name>
</gene>
<dbReference type="Proteomes" id="UP000325434">
    <property type="component" value="Unassembled WGS sequence"/>
</dbReference>
<sequence>MELLLDRKGHEIKITEKVMQKAAENEDCGLPIMKLLMSRKIDEIKITSKIMESAAGNWSDGAEMIRYLFEQKGDKIWITPRVLQAALRNPDGAEIVQLLYPRSYLIQKIMRRSRYQRQGRDARKWDKWIKRLYGTALQAASGGKTKTM</sequence>
<organism evidence="1">
    <name type="scientific">Aspergillus flavus</name>
    <dbReference type="NCBI Taxonomy" id="5059"/>
    <lineage>
        <taxon>Eukaryota</taxon>
        <taxon>Fungi</taxon>
        <taxon>Dikarya</taxon>
        <taxon>Ascomycota</taxon>
        <taxon>Pezizomycotina</taxon>
        <taxon>Eurotiomycetes</taxon>
        <taxon>Eurotiomycetidae</taxon>
        <taxon>Eurotiales</taxon>
        <taxon>Aspergillaceae</taxon>
        <taxon>Aspergillus</taxon>
        <taxon>Aspergillus subgen. Circumdati</taxon>
    </lineage>
</organism>
<evidence type="ECO:0000313" key="1">
    <source>
        <dbReference type="EMBL" id="KAB8253096.1"/>
    </source>
</evidence>